<dbReference type="EMBL" id="GGEC01059318">
    <property type="protein sequence ID" value="MBX39802.1"/>
    <property type="molecule type" value="Transcribed_RNA"/>
</dbReference>
<sequence>MSLVSQVHGFCGNWSEIFLYGYGKLILYASDKCRIVDIGCEAPTTEVVSYVKSLTLLVGNSDFVITE</sequence>
<name>A0A2P2NBF3_RHIMU</name>
<protein>
    <submittedName>
        <fullName evidence="1">Uncharacterized protein</fullName>
    </submittedName>
</protein>
<evidence type="ECO:0000313" key="1">
    <source>
        <dbReference type="EMBL" id="MBX39802.1"/>
    </source>
</evidence>
<reference evidence="1" key="1">
    <citation type="submission" date="2018-02" db="EMBL/GenBank/DDBJ databases">
        <title>Rhizophora mucronata_Transcriptome.</title>
        <authorList>
            <person name="Meera S.P."/>
            <person name="Sreeshan A."/>
            <person name="Augustine A."/>
        </authorList>
    </citation>
    <scope>NUCLEOTIDE SEQUENCE</scope>
    <source>
        <tissue evidence="1">Leaf</tissue>
    </source>
</reference>
<organism evidence="1">
    <name type="scientific">Rhizophora mucronata</name>
    <name type="common">Asiatic mangrove</name>
    <dbReference type="NCBI Taxonomy" id="61149"/>
    <lineage>
        <taxon>Eukaryota</taxon>
        <taxon>Viridiplantae</taxon>
        <taxon>Streptophyta</taxon>
        <taxon>Embryophyta</taxon>
        <taxon>Tracheophyta</taxon>
        <taxon>Spermatophyta</taxon>
        <taxon>Magnoliopsida</taxon>
        <taxon>eudicotyledons</taxon>
        <taxon>Gunneridae</taxon>
        <taxon>Pentapetalae</taxon>
        <taxon>rosids</taxon>
        <taxon>fabids</taxon>
        <taxon>Malpighiales</taxon>
        <taxon>Rhizophoraceae</taxon>
        <taxon>Rhizophora</taxon>
    </lineage>
</organism>
<proteinExistence type="predicted"/>
<accession>A0A2P2NBF3</accession>
<dbReference type="AlphaFoldDB" id="A0A2P2NBF3"/>